<dbReference type="InterPro" id="IPR007471">
    <property type="entry name" value="N-end_Aminoacyl_Trfase_N"/>
</dbReference>
<dbReference type="GO" id="GO:0071596">
    <property type="term" value="P:ubiquitin-dependent protein catabolic process via the N-end rule pathway"/>
    <property type="evidence" value="ECO:0007669"/>
    <property type="project" value="EnsemblFungi"/>
</dbReference>
<dbReference type="InterPro" id="IPR016181">
    <property type="entry name" value="Acyl_CoA_acyltransferase"/>
</dbReference>
<dbReference type="Pfam" id="PF04376">
    <property type="entry name" value="ATE_N"/>
    <property type="match status" value="1"/>
</dbReference>
<keyword evidence="8" id="KW-1185">Reference proteome</keyword>
<dbReference type="STRING" id="1076872.G8ZWR0"/>
<accession>G8ZWR0</accession>
<dbReference type="PANTHER" id="PTHR21367:SF1">
    <property type="entry name" value="ARGINYL-TRNA--PROTEIN TRANSFERASE 1"/>
    <property type="match status" value="1"/>
</dbReference>
<dbReference type="GO" id="GO:0006915">
    <property type="term" value="P:apoptotic process"/>
    <property type="evidence" value="ECO:0007669"/>
    <property type="project" value="EnsemblFungi"/>
</dbReference>
<evidence type="ECO:0000259" key="6">
    <source>
        <dbReference type="Pfam" id="PF04377"/>
    </source>
</evidence>
<evidence type="ECO:0000256" key="3">
    <source>
        <dbReference type="ARBA" id="ARBA00022679"/>
    </source>
</evidence>
<gene>
    <name evidence="7" type="primary">TDEL0F02430</name>
    <name evidence="7" type="ORF">TDEL_0F02430</name>
</gene>
<dbReference type="InterPro" id="IPR030700">
    <property type="entry name" value="N-end_Aminoacyl_Trfase"/>
</dbReference>
<reference evidence="7 8" key="1">
    <citation type="journal article" date="2011" name="Proc. Natl. Acad. Sci. U.S.A.">
        <title>Evolutionary erosion of yeast sex chromosomes by mating-type switching accidents.</title>
        <authorList>
            <person name="Gordon J.L."/>
            <person name="Armisen D."/>
            <person name="Proux-Wera E."/>
            <person name="Oheigeartaigh S.S."/>
            <person name="Byrne K.P."/>
            <person name="Wolfe K.H."/>
        </authorList>
    </citation>
    <scope>NUCLEOTIDE SEQUENCE [LARGE SCALE GENOMIC DNA]</scope>
    <source>
        <strain evidence="8">ATCC 10662 / CBS 1146 / NBRC 0425 / NCYC 2629 / NRRL Y-866</strain>
    </source>
</reference>
<dbReference type="EC" id="2.3.2.8" evidence="2"/>
<dbReference type="OrthoDB" id="74183at2759"/>
<proteinExistence type="inferred from homology"/>
<keyword evidence="4" id="KW-0012">Acyltransferase</keyword>
<dbReference type="AlphaFoldDB" id="G8ZWR0"/>
<protein>
    <recommendedName>
        <fullName evidence="2">arginyltransferase</fullName>
        <ecNumber evidence="2">2.3.2.8</ecNumber>
    </recommendedName>
</protein>
<evidence type="ECO:0000256" key="4">
    <source>
        <dbReference type="ARBA" id="ARBA00023315"/>
    </source>
</evidence>
<dbReference type="FunCoup" id="G8ZWR0">
    <property type="interactions" value="672"/>
</dbReference>
<organism evidence="7 8">
    <name type="scientific">Torulaspora delbrueckii</name>
    <name type="common">Yeast</name>
    <name type="synonym">Candida colliculosa</name>
    <dbReference type="NCBI Taxonomy" id="4950"/>
    <lineage>
        <taxon>Eukaryota</taxon>
        <taxon>Fungi</taxon>
        <taxon>Dikarya</taxon>
        <taxon>Ascomycota</taxon>
        <taxon>Saccharomycotina</taxon>
        <taxon>Saccharomycetes</taxon>
        <taxon>Saccharomycetales</taxon>
        <taxon>Saccharomycetaceae</taxon>
        <taxon>Torulaspora</taxon>
    </lineage>
</organism>
<feature type="domain" description="N-end rule aminoacyl transferase C-terminal" evidence="6">
    <location>
        <begin position="161"/>
        <end position="304"/>
    </location>
</feature>
<dbReference type="SUPFAM" id="SSF55729">
    <property type="entry name" value="Acyl-CoA N-acyltransferases (Nat)"/>
    <property type="match status" value="1"/>
</dbReference>
<dbReference type="GO" id="GO:0005737">
    <property type="term" value="C:cytoplasm"/>
    <property type="evidence" value="ECO:0007669"/>
    <property type="project" value="TreeGrafter"/>
</dbReference>
<evidence type="ECO:0000256" key="1">
    <source>
        <dbReference type="ARBA" id="ARBA00009991"/>
    </source>
</evidence>
<dbReference type="InterPro" id="IPR007472">
    <property type="entry name" value="N-end_Aminoacyl_Trfase_C"/>
</dbReference>
<keyword evidence="3" id="KW-0808">Transferase</keyword>
<evidence type="ECO:0000313" key="7">
    <source>
        <dbReference type="EMBL" id="CCE93054.1"/>
    </source>
</evidence>
<dbReference type="EMBL" id="HE616747">
    <property type="protein sequence ID" value="CCE93054.1"/>
    <property type="molecule type" value="Genomic_DNA"/>
</dbReference>
<sequence>MSERLIITRPHYFTDTKSNCGYCSGQKERNEDYYCLDSWYAASTGSNIENCTMGFQAELMSVEIYGRLCDMGYRRSGKFLYKVDMVRNCCRLYTIRTTPDQVSITKEFKSTLKRFRKQIKPSGDGKRHDGGPFNYIREVLETETSAKDFKTCFEPAVFTDEKYTLFAKYQEHVHNDFKHNAKSFKRFLCDSPFSKETILGTKEEWDQLNNWKVMAPGEKLKRQGPAHECYYYKDELIAIAVTDFLPSGISSVYFIWDPEYHRWSLGKLSALRELCITSKTNLDFYYMGYYIDDCPKMNYKAKYGGELLDVCTQRYVPLVRLNELKSPGKLFTVEEHPAKAEGELPLNKALAHPVGRLDGAERLENTVEKIYGPNGGAYQDAIDSAKALSRIGIPYAVDERPFGMAESKHKDDETYVIPNVVPGLVPLKEILEMVLHGDINSLQNNVTFFDMYEGNIRQLQSFSNESPEIKRTLCDVIRLIGLENTKGVLLLL</sequence>
<evidence type="ECO:0000256" key="2">
    <source>
        <dbReference type="ARBA" id="ARBA00012025"/>
    </source>
</evidence>
<dbReference type="HOGENOM" id="CLU_020349_2_2_1"/>
<comment type="similarity">
    <text evidence="1">Belongs to the R-transferase family.</text>
</comment>
<evidence type="ECO:0000259" key="5">
    <source>
        <dbReference type="Pfam" id="PF04376"/>
    </source>
</evidence>
<dbReference type="Pfam" id="PF04377">
    <property type="entry name" value="ATE_C"/>
    <property type="match status" value="1"/>
</dbReference>
<dbReference type="GO" id="GO:0004057">
    <property type="term" value="F:arginyl-tRNA--protein transferase activity"/>
    <property type="evidence" value="ECO:0007669"/>
    <property type="project" value="UniProtKB-EC"/>
</dbReference>
<dbReference type="Proteomes" id="UP000005627">
    <property type="component" value="Chromosome 6"/>
</dbReference>
<feature type="domain" description="N-end aminoacyl transferase N-terminal" evidence="5">
    <location>
        <begin position="18"/>
        <end position="109"/>
    </location>
</feature>
<dbReference type="eggNOG" id="KOG1193">
    <property type="taxonomic scope" value="Eukaryota"/>
</dbReference>
<evidence type="ECO:0000313" key="8">
    <source>
        <dbReference type="Proteomes" id="UP000005627"/>
    </source>
</evidence>
<dbReference type="KEGG" id="tdl:TDEL_0F02430"/>
<dbReference type="InParanoid" id="G8ZWR0"/>
<dbReference type="RefSeq" id="XP_003682265.1">
    <property type="nucleotide sequence ID" value="XM_003682217.1"/>
</dbReference>
<dbReference type="PANTHER" id="PTHR21367">
    <property type="entry name" value="ARGININE-TRNA-PROTEIN TRANSFERASE 1"/>
    <property type="match status" value="1"/>
</dbReference>
<dbReference type="GeneID" id="11501514"/>
<name>G8ZWR0_TORDE</name>